<evidence type="ECO:0000259" key="2">
    <source>
        <dbReference type="Pfam" id="PF13660"/>
    </source>
</evidence>
<feature type="domain" description="MOFRL" evidence="1">
    <location>
        <begin position="308"/>
        <end position="413"/>
    </location>
</feature>
<dbReference type="Proteomes" id="UP000644749">
    <property type="component" value="Unassembled WGS sequence"/>
</dbReference>
<comment type="caution">
    <text evidence="3">The sequence shown here is derived from an EMBL/GenBank/DDBJ whole genome shotgun (WGS) entry which is preliminary data.</text>
</comment>
<feature type="domain" description="MOFRL-associated" evidence="2">
    <location>
        <begin position="12"/>
        <end position="239"/>
    </location>
</feature>
<dbReference type="RefSeq" id="WP_191312000.1">
    <property type="nucleotide sequence ID" value="NZ_BNCL01000018.1"/>
</dbReference>
<reference evidence="3 4" key="1">
    <citation type="submission" date="2021-01" db="EMBL/GenBank/DDBJ databases">
        <title>011410 draft genome.</title>
        <authorList>
            <person name="Lang L."/>
        </authorList>
    </citation>
    <scope>NUCLEOTIDE SEQUENCE [LARGE SCALE GENOMIC DNA]</scope>
    <source>
        <strain evidence="3 4">KCTC 42845</strain>
    </source>
</reference>
<proteinExistence type="predicted"/>
<dbReference type="InterPro" id="IPR038614">
    <property type="entry name" value="GK_N_sf"/>
</dbReference>
<sequence>MTSDLAKMRALARKLYDEAVRAADPALAIRRHFNKQPPAQLAAGGRNILIAIGKAAPAMLAEAMQHVRAPVVALAVTHYGNDRAMPGATVLSAGHPVPDEAGLRAGQRIMEMLKGAGAQDRVYALISGGGSSLVPAPRPPLTLSDKQQVNRLLLAGGLAIGQVNLIRQQLSDLKGGGFLRYAAPARVTALILSDVIGNDLGAIASGPTVAPLGTAQDALDLLAQHGLLEKLPPAAVTVLSEIDAAPAVVSADNYLVGSNESSLTAMYDAVPPGWAAQIISNRLVGDVSDAASRIAEAAAQASSDRPQALVFGGETTVNLRGSGRGGRNQELALRVAMLGRDWQRPWVFLSGGTDGRDGPTDAAGGLVDGTTLGRIKASRVDSMSLLANNDSHAALSAAGDLLITGTTGTNVADVQVLLLS</sequence>
<evidence type="ECO:0000313" key="4">
    <source>
        <dbReference type="Proteomes" id="UP000644749"/>
    </source>
</evidence>
<protein>
    <submittedName>
        <fullName evidence="3">DUF4147 domain-containing protein</fullName>
    </submittedName>
</protein>
<dbReference type="EMBL" id="JAESHT010000019">
    <property type="protein sequence ID" value="MBL3675245.1"/>
    <property type="molecule type" value="Genomic_DNA"/>
</dbReference>
<dbReference type="InterPro" id="IPR025286">
    <property type="entry name" value="MOFRL_assoc_dom"/>
</dbReference>
<dbReference type="Gene3D" id="3.40.1480.10">
    <property type="entry name" value="MOFRL domain"/>
    <property type="match status" value="1"/>
</dbReference>
<dbReference type="Gene3D" id="3.40.50.10180">
    <property type="entry name" value="Glycerate kinase, MOFRL-like N-terminal domain"/>
    <property type="match status" value="1"/>
</dbReference>
<dbReference type="PANTHER" id="PTHR12227">
    <property type="entry name" value="GLYCERATE KINASE"/>
    <property type="match status" value="1"/>
</dbReference>
<keyword evidence="4" id="KW-1185">Reference proteome</keyword>
<evidence type="ECO:0000313" key="3">
    <source>
        <dbReference type="EMBL" id="MBL3675245.1"/>
    </source>
</evidence>
<evidence type="ECO:0000259" key="1">
    <source>
        <dbReference type="Pfam" id="PF05161"/>
    </source>
</evidence>
<dbReference type="InterPro" id="IPR037035">
    <property type="entry name" value="GK-like_C_sf"/>
</dbReference>
<dbReference type="PANTHER" id="PTHR12227:SF0">
    <property type="entry name" value="GLYCERATE KINASE"/>
    <property type="match status" value="1"/>
</dbReference>
<organism evidence="3 4">
    <name type="scientific">Paracoccus aerius</name>
    <dbReference type="NCBI Taxonomy" id="1915382"/>
    <lineage>
        <taxon>Bacteria</taxon>
        <taxon>Pseudomonadati</taxon>
        <taxon>Pseudomonadota</taxon>
        <taxon>Alphaproteobacteria</taxon>
        <taxon>Rhodobacterales</taxon>
        <taxon>Paracoccaceae</taxon>
        <taxon>Paracoccus</taxon>
    </lineage>
</organism>
<dbReference type="InterPro" id="IPR007835">
    <property type="entry name" value="MOFRL"/>
</dbReference>
<dbReference type="SUPFAM" id="SSF82544">
    <property type="entry name" value="GckA/TtuD-like"/>
    <property type="match status" value="1"/>
</dbReference>
<name>A0ABS1S926_9RHOB</name>
<dbReference type="Pfam" id="PF13660">
    <property type="entry name" value="DUF4147"/>
    <property type="match status" value="1"/>
</dbReference>
<dbReference type="Pfam" id="PF05161">
    <property type="entry name" value="MOFRL"/>
    <property type="match status" value="1"/>
</dbReference>
<gene>
    <name evidence="3" type="ORF">JL111_17355</name>
</gene>
<accession>A0ABS1S926</accession>
<dbReference type="InterPro" id="IPR039760">
    <property type="entry name" value="MOFRL_protein"/>
</dbReference>